<dbReference type="RefSeq" id="WP_122149705.1">
    <property type="nucleotide sequence ID" value="NZ_RFFI01000064.1"/>
</dbReference>
<protein>
    <submittedName>
        <fullName evidence="2">YggT family protein</fullName>
    </submittedName>
</protein>
<evidence type="ECO:0000313" key="3">
    <source>
        <dbReference type="Proteomes" id="UP000269289"/>
    </source>
</evidence>
<keyword evidence="3" id="KW-1185">Reference proteome</keyword>
<keyword evidence="1" id="KW-0812">Transmembrane</keyword>
<dbReference type="Proteomes" id="UP000269289">
    <property type="component" value="Unassembled WGS sequence"/>
</dbReference>
<keyword evidence="1" id="KW-0472">Membrane</keyword>
<dbReference type="OrthoDB" id="3216131at2"/>
<comment type="caution">
    <text evidence="2">The sequence shown here is derived from an EMBL/GenBank/DDBJ whole genome shotgun (WGS) entry which is preliminary data.</text>
</comment>
<sequence>MNLVLGVLQLAVLLFVLVLLVRLVLDWVQYFAREWRPTGVALVVAEITYSVTDPPLRALRRVIPPLTLGSIRLDLAFLVLMLGCSFLISLLGALAT</sequence>
<organism evidence="2 3">
    <name type="scientific">Cellulomonas triticagri</name>
    <dbReference type="NCBI Taxonomy" id="2483352"/>
    <lineage>
        <taxon>Bacteria</taxon>
        <taxon>Bacillati</taxon>
        <taxon>Actinomycetota</taxon>
        <taxon>Actinomycetes</taxon>
        <taxon>Micrococcales</taxon>
        <taxon>Cellulomonadaceae</taxon>
        <taxon>Cellulomonas</taxon>
    </lineage>
</organism>
<evidence type="ECO:0000313" key="2">
    <source>
        <dbReference type="EMBL" id="RMI09002.1"/>
    </source>
</evidence>
<dbReference type="GO" id="GO:0016020">
    <property type="term" value="C:membrane"/>
    <property type="evidence" value="ECO:0007669"/>
    <property type="project" value="InterPro"/>
</dbReference>
<dbReference type="EMBL" id="RFFI01000064">
    <property type="protein sequence ID" value="RMI09002.1"/>
    <property type="molecule type" value="Genomic_DNA"/>
</dbReference>
<dbReference type="InterPro" id="IPR003425">
    <property type="entry name" value="CCB3/YggT"/>
</dbReference>
<name>A0A3M2J4H9_9CELL</name>
<accession>A0A3M2J4H9</accession>
<feature type="transmembrane region" description="Helical" evidence="1">
    <location>
        <begin position="75"/>
        <end position="95"/>
    </location>
</feature>
<dbReference type="Pfam" id="PF02325">
    <property type="entry name" value="CCB3_YggT"/>
    <property type="match status" value="1"/>
</dbReference>
<dbReference type="AlphaFoldDB" id="A0A3M2J4H9"/>
<gene>
    <name evidence="2" type="ORF">EBM89_12240</name>
</gene>
<proteinExistence type="predicted"/>
<keyword evidence="1" id="KW-1133">Transmembrane helix</keyword>
<evidence type="ECO:0000256" key="1">
    <source>
        <dbReference type="SAM" id="Phobius"/>
    </source>
</evidence>
<reference evidence="2 3" key="1">
    <citation type="submission" date="2018-10" db="EMBL/GenBank/DDBJ databases">
        <title>Isolation, diversity and antifungal activity of actinobacteria from wheat.</title>
        <authorList>
            <person name="Han C."/>
        </authorList>
    </citation>
    <scope>NUCLEOTIDE SEQUENCE [LARGE SCALE GENOMIC DNA]</scope>
    <source>
        <strain evidence="2 3">NEAU-YY56</strain>
    </source>
</reference>